<keyword evidence="7 8" id="KW-0472">Membrane</keyword>
<feature type="transmembrane region" description="Helical" evidence="8">
    <location>
        <begin position="166"/>
        <end position="186"/>
    </location>
</feature>
<evidence type="ECO:0000256" key="7">
    <source>
        <dbReference type="ARBA" id="ARBA00023136"/>
    </source>
</evidence>
<gene>
    <name evidence="10" type="ORF">GCM10008942_25440</name>
</gene>
<feature type="domain" description="Major facilitator superfamily (MFS) profile" evidence="9">
    <location>
        <begin position="9"/>
        <end position="403"/>
    </location>
</feature>
<name>A0ABN1EVU4_9PROT</name>
<feature type="transmembrane region" description="Helical" evidence="8">
    <location>
        <begin position="284"/>
        <end position="302"/>
    </location>
</feature>
<dbReference type="InterPro" id="IPR001958">
    <property type="entry name" value="Tet-R_TetA/multi-R_MdtG-like"/>
</dbReference>
<evidence type="ECO:0000256" key="6">
    <source>
        <dbReference type="ARBA" id="ARBA00022989"/>
    </source>
</evidence>
<keyword evidence="6 8" id="KW-1133">Transmembrane helix</keyword>
<feature type="transmembrane region" description="Helical" evidence="8">
    <location>
        <begin position="80"/>
        <end position="99"/>
    </location>
</feature>
<comment type="caution">
    <text evidence="10">The sequence shown here is derived from an EMBL/GenBank/DDBJ whole genome shotgun (WGS) entry which is preliminary data.</text>
</comment>
<comment type="similarity">
    <text evidence="3">Belongs to the major facilitator superfamily. TCR/Tet family.</text>
</comment>
<protein>
    <submittedName>
        <fullName evidence="10">Tetracycline resistance MFS efflux pump</fullName>
    </submittedName>
</protein>
<accession>A0ABN1EVU4</accession>
<feature type="transmembrane region" description="Helical" evidence="8">
    <location>
        <begin position="308"/>
        <end position="329"/>
    </location>
</feature>
<feature type="transmembrane region" description="Helical" evidence="8">
    <location>
        <begin position="9"/>
        <end position="31"/>
    </location>
</feature>
<dbReference type="PROSITE" id="PS00216">
    <property type="entry name" value="SUGAR_TRANSPORT_1"/>
    <property type="match status" value="1"/>
</dbReference>
<dbReference type="InterPro" id="IPR005829">
    <property type="entry name" value="Sugar_transporter_CS"/>
</dbReference>
<dbReference type="PANTHER" id="PTHR23504:SF15">
    <property type="entry name" value="MAJOR FACILITATOR SUPERFAMILY (MFS) PROFILE DOMAIN-CONTAINING PROTEIN"/>
    <property type="match status" value="1"/>
</dbReference>
<dbReference type="RefSeq" id="WP_166935530.1">
    <property type="nucleotide sequence ID" value="NZ_BAAADD010000006.1"/>
</dbReference>
<dbReference type="PROSITE" id="PS50850">
    <property type="entry name" value="MFS"/>
    <property type="match status" value="1"/>
</dbReference>
<comment type="subcellular location">
    <subcellularLocation>
        <location evidence="2">Membrane</location>
        <topology evidence="2">Multi-pass membrane protein</topology>
    </subcellularLocation>
</comment>
<dbReference type="SUPFAM" id="SSF103473">
    <property type="entry name" value="MFS general substrate transporter"/>
    <property type="match status" value="1"/>
</dbReference>
<evidence type="ECO:0000313" key="10">
    <source>
        <dbReference type="EMBL" id="GAA0575500.1"/>
    </source>
</evidence>
<sequence>MEKPANKHAIVFIFITMLIDVMGLGLILPILPKLIATLGHTGMDEAARIGALLMFAYAGMQFLFSPLLGNLSDRFGRRPVLILSLIGIGIDYIIMGLAPTLGWLFVGRVLSGMAGASFTTAAAYIADISTPEKRAQNFGMIGAAFGLGFIIGPALGGMLGHYGLRLPFFVAAGLAAANAIYGLVVLKETLPENHRRKFELWRANPLGALMVLKRYPVVLPLCGVLVLMRMAHDANPTVFSYYTMLKFGWGPREVGWALVGVGIVTAASYSLLPRLTRRIGPDRSVHIGLAGGALSFFGYAIASHAWMIYAFMLPFGLVSLVMPSINAILAEAVGPKSQGELQGALTSAGSLTSVFAPLLLGYLFAWFSGPKAPVYFPGAAFAASAMFLVLAAGLFAIIRNRMRAGN</sequence>
<evidence type="ECO:0000256" key="5">
    <source>
        <dbReference type="ARBA" id="ARBA00022692"/>
    </source>
</evidence>
<dbReference type="InterPro" id="IPR011701">
    <property type="entry name" value="MFS"/>
</dbReference>
<keyword evidence="5 8" id="KW-0812">Transmembrane</keyword>
<evidence type="ECO:0000256" key="3">
    <source>
        <dbReference type="ARBA" id="ARBA00007520"/>
    </source>
</evidence>
<dbReference type="InterPro" id="IPR036259">
    <property type="entry name" value="MFS_trans_sf"/>
</dbReference>
<dbReference type="Gene3D" id="1.20.1250.20">
    <property type="entry name" value="MFS general substrate transporter like domains"/>
    <property type="match status" value="1"/>
</dbReference>
<feature type="transmembrane region" description="Helical" evidence="8">
    <location>
        <begin position="206"/>
        <end position="228"/>
    </location>
</feature>
<feature type="transmembrane region" description="Helical" evidence="8">
    <location>
        <begin position="341"/>
        <end position="368"/>
    </location>
</feature>
<comment type="function">
    <text evidence="1">Resistance to tetracycline by an active tetracycline efflux. This is an energy-dependent process that decreases the accumulation of the antibiotic in whole cells. This protein functions as a metal-tetracycline/H(+) antiporter.</text>
</comment>
<evidence type="ECO:0000256" key="1">
    <source>
        <dbReference type="ARBA" id="ARBA00003279"/>
    </source>
</evidence>
<evidence type="ECO:0000256" key="8">
    <source>
        <dbReference type="SAM" id="Phobius"/>
    </source>
</evidence>
<keyword evidence="4" id="KW-0813">Transport</keyword>
<feature type="transmembrane region" description="Helical" evidence="8">
    <location>
        <begin position="374"/>
        <end position="398"/>
    </location>
</feature>
<evidence type="ECO:0000256" key="4">
    <source>
        <dbReference type="ARBA" id="ARBA00022448"/>
    </source>
</evidence>
<evidence type="ECO:0000259" key="9">
    <source>
        <dbReference type="PROSITE" id="PS50850"/>
    </source>
</evidence>
<feature type="transmembrane region" description="Helical" evidence="8">
    <location>
        <begin position="46"/>
        <end position="68"/>
    </location>
</feature>
<proteinExistence type="inferred from homology"/>
<dbReference type="PRINTS" id="PR01035">
    <property type="entry name" value="TCRTETA"/>
</dbReference>
<evidence type="ECO:0000256" key="2">
    <source>
        <dbReference type="ARBA" id="ARBA00004141"/>
    </source>
</evidence>
<dbReference type="InterPro" id="IPR020846">
    <property type="entry name" value="MFS_dom"/>
</dbReference>
<evidence type="ECO:0000313" key="11">
    <source>
        <dbReference type="Proteomes" id="UP001499951"/>
    </source>
</evidence>
<feature type="transmembrane region" description="Helical" evidence="8">
    <location>
        <begin position="138"/>
        <end position="160"/>
    </location>
</feature>
<dbReference type="EMBL" id="BAAADD010000006">
    <property type="protein sequence ID" value="GAA0575500.1"/>
    <property type="molecule type" value="Genomic_DNA"/>
</dbReference>
<organism evidence="10 11">
    <name type="scientific">Rhizomicrobium electricum</name>
    <dbReference type="NCBI Taxonomy" id="480070"/>
    <lineage>
        <taxon>Bacteria</taxon>
        <taxon>Pseudomonadati</taxon>
        <taxon>Pseudomonadota</taxon>
        <taxon>Alphaproteobacteria</taxon>
        <taxon>Micropepsales</taxon>
        <taxon>Micropepsaceae</taxon>
        <taxon>Rhizomicrobium</taxon>
    </lineage>
</organism>
<reference evidence="10 11" key="1">
    <citation type="journal article" date="2019" name="Int. J. Syst. Evol. Microbiol.">
        <title>The Global Catalogue of Microorganisms (GCM) 10K type strain sequencing project: providing services to taxonomists for standard genome sequencing and annotation.</title>
        <authorList>
            <consortium name="The Broad Institute Genomics Platform"/>
            <consortium name="The Broad Institute Genome Sequencing Center for Infectious Disease"/>
            <person name="Wu L."/>
            <person name="Ma J."/>
        </authorList>
    </citation>
    <scope>NUCLEOTIDE SEQUENCE [LARGE SCALE GENOMIC DNA]</scope>
    <source>
        <strain evidence="10 11">JCM 15089</strain>
    </source>
</reference>
<dbReference type="CDD" id="cd17388">
    <property type="entry name" value="MFS_TetA"/>
    <property type="match status" value="1"/>
</dbReference>
<dbReference type="PANTHER" id="PTHR23504">
    <property type="entry name" value="MAJOR FACILITATOR SUPERFAMILY DOMAIN-CONTAINING PROTEIN 10"/>
    <property type="match status" value="1"/>
</dbReference>
<dbReference type="Proteomes" id="UP001499951">
    <property type="component" value="Unassembled WGS sequence"/>
</dbReference>
<keyword evidence="11" id="KW-1185">Reference proteome</keyword>
<dbReference type="Pfam" id="PF07690">
    <property type="entry name" value="MFS_1"/>
    <property type="match status" value="1"/>
</dbReference>
<feature type="transmembrane region" description="Helical" evidence="8">
    <location>
        <begin position="254"/>
        <end position="272"/>
    </location>
</feature>
<feature type="transmembrane region" description="Helical" evidence="8">
    <location>
        <begin position="105"/>
        <end position="126"/>
    </location>
</feature>